<dbReference type="RefSeq" id="WP_076822784.1">
    <property type="nucleotide sequence ID" value="NZ_MOMC01000122.1"/>
</dbReference>
<dbReference type="AlphaFoldDB" id="A0A1V2HZK5"/>
<feature type="compositionally biased region" description="Polar residues" evidence="1">
    <location>
        <begin position="163"/>
        <end position="177"/>
    </location>
</feature>
<gene>
    <name evidence="2" type="ORF">BL253_36770</name>
</gene>
<evidence type="ECO:0000256" key="1">
    <source>
        <dbReference type="SAM" id="MobiDB-lite"/>
    </source>
</evidence>
<reference evidence="3" key="1">
    <citation type="submission" date="2016-10" db="EMBL/GenBank/DDBJ databases">
        <title>Frankia sp. NRRL B-16386 Genome sequencing.</title>
        <authorList>
            <person name="Ghodhbane-Gtari F."/>
            <person name="Swanson E."/>
            <person name="Gueddou A."/>
            <person name="Hezbri K."/>
            <person name="Ktari K."/>
            <person name="Nouioui I."/>
            <person name="Morris K."/>
            <person name="Simpson S."/>
            <person name="Abebe-Akele F."/>
            <person name="Thomas K."/>
            <person name="Gtari M."/>
            <person name="Tisa L.S."/>
        </authorList>
    </citation>
    <scope>NUCLEOTIDE SEQUENCE [LARGE SCALE GENOMIC DNA]</scope>
    <source>
        <strain evidence="3">NRRL B-16386</strain>
    </source>
</reference>
<dbReference type="Proteomes" id="UP000188929">
    <property type="component" value="Unassembled WGS sequence"/>
</dbReference>
<sequence length="177" mass="18626">MFEPPDGTAAPTATFTGSDTGGANAAATAAGAASTEADLDDASGAARERLDQLRRRFVRGQLPPLGHLIVRHRLVVPGGFEAPWVLVTSWPAPAWLLGRCLNDTSHPELAHIRMGRTVAVGVDDVIDWAVLDAGGEIAEGGWSRGLRHAADLPDLPDQPDSPISTGPSATRPRLTTW</sequence>
<dbReference type="EMBL" id="MOMC01000122">
    <property type="protein sequence ID" value="ONH22085.1"/>
    <property type="molecule type" value="Genomic_DNA"/>
</dbReference>
<feature type="region of interest" description="Disordered" evidence="1">
    <location>
        <begin position="1"/>
        <end position="41"/>
    </location>
</feature>
<feature type="compositionally biased region" description="Low complexity" evidence="1">
    <location>
        <begin position="152"/>
        <end position="162"/>
    </location>
</feature>
<feature type="region of interest" description="Disordered" evidence="1">
    <location>
        <begin position="149"/>
        <end position="177"/>
    </location>
</feature>
<proteinExistence type="predicted"/>
<protein>
    <recommendedName>
        <fullName evidence="4">DUF2314 domain-containing protein</fullName>
    </recommendedName>
</protein>
<evidence type="ECO:0000313" key="3">
    <source>
        <dbReference type="Proteomes" id="UP000188929"/>
    </source>
</evidence>
<organism evidence="2 3">
    <name type="scientific">Pseudofrankia asymbiotica</name>
    <dbReference type="NCBI Taxonomy" id="1834516"/>
    <lineage>
        <taxon>Bacteria</taxon>
        <taxon>Bacillati</taxon>
        <taxon>Actinomycetota</taxon>
        <taxon>Actinomycetes</taxon>
        <taxon>Frankiales</taxon>
        <taxon>Frankiaceae</taxon>
        <taxon>Pseudofrankia</taxon>
    </lineage>
</organism>
<accession>A0A1V2HZK5</accession>
<keyword evidence="3" id="KW-1185">Reference proteome</keyword>
<evidence type="ECO:0008006" key="4">
    <source>
        <dbReference type="Google" id="ProtNLM"/>
    </source>
</evidence>
<feature type="compositionally biased region" description="Low complexity" evidence="1">
    <location>
        <begin position="16"/>
        <end position="36"/>
    </location>
</feature>
<name>A0A1V2HZK5_9ACTN</name>
<evidence type="ECO:0000313" key="2">
    <source>
        <dbReference type="EMBL" id="ONH22085.1"/>
    </source>
</evidence>
<comment type="caution">
    <text evidence="2">The sequence shown here is derived from an EMBL/GenBank/DDBJ whole genome shotgun (WGS) entry which is preliminary data.</text>
</comment>